<dbReference type="GO" id="GO:0000340">
    <property type="term" value="F:RNA 7-methylguanosine cap binding"/>
    <property type="evidence" value="ECO:0007669"/>
    <property type="project" value="InterPro"/>
</dbReference>
<feature type="compositionally biased region" description="Acidic residues" evidence="1">
    <location>
        <begin position="237"/>
        <end position="246"/>
    </location>
</feature>
<dbReference type="Proteomes" id="UP000007805">
    <property type="component" value="Chromosome M"/>
</dbReference>
<dbReference type="KEGG" id="cgi:CGB_M3040C"/>
<evidence type="ECO:0000256" key="1">
    <source>
        <dbReference type="SAM" id="MobiDB-lite"/>
    </source>
</evidence>
<feature type="compositionally biased region" description="Basic and acidic residues" evidence="1">
    <location>
        <begin position="316"/>
        <end position="340"/>
    </location>
</feature>
<protein>
    <submittedName>
        <fullName evidence="2">Uncharacterized protein</fullName>
    </submittedName>
</protein>
<dbReference type="PANTHER" id="PTHR16291:SF0">
    <property type="entry name" value="NUCLEAR CAP-BINDING PROTEIN SUBUNIT 3"/>
    <property type="match status" value="1"/>
</dbReference>
<accession>E6RFF7</accession>
<dbReference type="PANTHER" id="PTHR16291">
    <property type="entry name" value="NUCLEAR CAP-BINDING PROTEIN SUBUNIT 3"/>
    <property type="match status" value="1"/>
</dbReference>
<dbReference type="GeneID" id="10186205"/>
<name>E6RFF7_CRYGW</name>
<feature type="compositionally biased region" description="Basic and acidic residues" evidence="1">
    <location>
        <begin position="429"/>
        <end position="442"/>
    </location>
</feature>
<dbReference type="InterPro" id="IPR019416">
    <property type="entry name" value="NCBP3"/>
</dbReference>
<organism evidence="2 3">
    <name type="scientific">Cryptococcus gattii serotype B (strain WM276 / ATCC MYA-4071)</name>
    <name type="common">Filobasidiella gattii</name>
    <name type="synonym">Cryptococcus bacillisporus</name>
    <dbReference type="NCBI Taxonomy" id="367775"/>
    <lineage>
        <taxon>Eukaryota</taxon>
        <taxon>Fungi</taxon>
        <taxon>Dikarya</taxon>
        <taxon>Basidiomycota</taxon>
        <taxon>Agaricomycotina</taxon>
        <taxon>Tremellomycetes</taxon>
        <taxon>Tremellales</taxon>
        <taxon>Cryptococcaceae</taxon>
        <taxon>Cryptococcus</taxon>
        <taxon>Cryptococcus gattii species complex</taxon>
    </lineage>
</organism>
<dbReference type="EMBL" id="CP000298">
    <property type="protein sequence ID" value="ADV25615.1"/>
    <property type="molecule type" value="Genomic_DNA"/>
</dbReference>
<feature type="region of interest" description="Disordered" evidence="1">
    <location>
        <begin position="196"/>
        <end position="267"/>
    </location>
</feature>
<keyword evidence="3" id="KW-1185">Reference proteome</keyword>
<reference key="2">
    <citation type="journal article" date="2011" name="MBio">
        <title>Genome variation in Cryptococcus gattii, an emerging pathogen of immunocompetent hosts.</title>
        <authorList>
            <person name="D'Souza C.A."/>
            <person name="Kronstad J.W."/>
            <person name="Taylor G."/>
            <person name="Warren R."/>
            <person name="Yuen M."/>
            <person name="Hu G."/>
            <person name="Jung W.H."/>
            <person name="Sham A."/>
            <person name="Kidd S.E."/>
            <person name="Tangen K."/>
            <person name="Lee N."/>
            <person name="Zeilmaker T."/>
            <person name="Sawkins J."/>
            <person name="McVicker G."/>
            <person name="Shah S."/>
            <person name="Gnerre S."/>
            <person name="Griggs A."/>
            <person name="Zeng Q."/>
            <person name="Bartlett K."/>
            <person name="Li W."/>
            <person name="Wang X."/>
            <person name="Heitman J."/>
            <person name="Stajich J.E."/>
            <person name="Fraser J.A."/>
            <person name="Meyer W."/>
            <person name="Carter D."/>
            <person name="Schein J."/>
            <person name="Krzywinski M."/>
            <person name="Kwong-Chung K.J."/>
            <person name="Varma A."/>
            <person name="Wang J."/>
            <person name="Brunham R."/>
            <person name="Fyfe M."/>
            <person name="Ouellette B.F.F."/>
            <person name="Siddiqui A."/>
            <person name="Marra M."/>
            <person name="Jones S."/>
            <person name="Holt R."/>
            <person name="Birren B.W."/>
            <person name="Galagan J.E."/>
            <person name="Cuomo C.A."/>
        </authorList>
    </citation>
    <scope>NUCLEOTIDE SEQUENCE</scope>
    <source>
        <strain>WM276</strain>
    </source>
</reference>
<dbReference type="GO" id="GO:0003729">
    <property type="term" value="F:mRNA binding"/>
    <property type="evidence" value="ECO:0007669"/>
    <property type="project" value="InterPro"/>
</dbReference>
<feature type="region of interest" description="Disordered" evidence="1">
    <location>
        <begin position="314"/>
        <end position="455"/>
    </location>
</feature>
<dbReference type="RefSeq" id="XP_003197402.1">
    <property type="nucleotide sequence ID" value="XM_003197354.1"/>
</dbReference>
<evidence type="ECO:0000313" key="3">
    <source>
        <dbReference type="Proteomes" id="UP000007805"/>
    </source>
</evidence>
<gene>
    <name evidence="2" type="ordered locus">CGB_M3040C</name>
</gene>
<dbReference type="eggNOG" id="ENOG502SF3Z">
    <property type="taxonomic scope" value="Eukaryota"/>
</dbReference>
<sequence>MHAPKYPHLSSTSLLHFAMALPYDATPPPEAPPPAPHLDDDSTLPPALDQPLDEYPPAVPPHVQSLMARMSSSKVYLVDESPAVLHLDGHARLREPPLRRLVRQLDSLGDDGLHAWLDALAAESGVAVKANAVYLASELIQHLSTSKIFSWATGLGAQPMGIEWINDTTLHILFPSPRLAVLALALLAKTGFALPSPHEQEQEQGDDPFQERSAHPFPLSLLPRKPVAPVAPVAGGEEAEEAEEAEAVTKRGRGQFTLPNRPSHSHDDLLETIEDGINPLARIALRLALVDDMTVRQGGKESTWYKKHGFQAGKETLGDGARRPFAPRDRAERGGGRWEKGSLFGSVGEGEGGGEELAKRLGRERRKPYDRPTGSGRERGLVTQEELDRELESLRSGTVHPTEGEMDIDSYPDLPRRKGRGFRNTRGGDGSRGKGRVGKDDLDRELDEMFANRGD</sequence>
<dbReference type="OrthoDB" id="422106at2759"/>
<feature type="compositionally biased region" description="Pro residues" evidence="1">
    <location>
        <begin position="25"/>
        <end position="36"/>
    </location>
</feature>
<feature type="region of interest" description="Disordered" evidence="1">
    <location>
        <begin position="24"/>
        <end position="53"/>
    </location>
</feature>
<feature type="compositionally biased region" description="Low complexity" evidence="1">
    <location>
        <begin position="227"/>
        <end position="236"/>
    </location>
</feature>
<reference evidence="2 3" key="1">
    <citation type="journal article" date="2011" name="MBio">
        <title>Genome variation in Cryptococcus gattii, an emerging pathogen of immunocompetent hosts.</title>
        <authorList>
            <person name="D'Souza C.A."/>
            <person name="Kronstad J.W."/>
            <person name="Taylor G."/>
            <person name="Warren R."/>
            <person name="Yuen M."/>
            <person name="Hu G."/>
            <person name="Jung W.H."/>
            <person name="Sham A."/>
            <person name="Kidd S.E."/>
            <person name="Tangen K."/>
            <person name="Lee N."/>
            <person name="Zeilmaker T."/>
            <person name="Sawkins J."/>
            <person name="McVicker G."/>
            <person name="Shah S."/>
            <person name="Gnerre S."/>
            <person name="Griggs A."/>
            <person name="Zeng Q."/>
            <person name="Bartlett K."/>
            <person name="Li W."/>
            <person name="Wang X."/>
            <person name="Heitman J."/>
            <person name="Stajich J.E."/>
            <person name="Fraser J.A."/>
            <person name="Meyer W."/>
            <person name="Carter D."/>
            <person name="Schein J."/>
            <person name="Krzywinski M."/>
            <person name="Kwon-Chung K.J."/>
            <person name="Varma A."/>
            <person name="Wang J."/>
            <person name="Brunham R."/>
            <person name="Fyfe M."/>
            <person name="Ouellette B.F."/>
            <person name="Siddiqui A."/>
            <person name="Marra M."/>
            <person name="Jones S."/>
            <person name="Holt R."/>
            <person name="Birren B.W."/>
            <person name="Galagan J.E."/>
            <person name="Cuomo C.A."/>
        </authorList>
    </citation>
    <scope>NUCLEOTIDE SEQUENCE [LARGE SCALE GENOMIC DNA]</scope>
    <source>
        <strain evidence="3">WM276 / ATCC MYA-4071</strain>
    </source>
</reference>
<dbReference type="AlphaFoldDB" id="E6RFF7"/>
<evidence type="ECO:0000313" key="2">
    <source>
        <dbReference type="EMBL" id="ADV25615.1"/>
    </source>
</evidence>
<proteinExistence type="predicted"/>
<dbReference type="GO" id="GO:0005634">
    <property type="term" value="C:nucleus"/>
    <property type="evidence" value="ECO:0007669"/>
    <property type="project" value="TreeGrafter"/>
</dbReference>
<dbReference type="HOGENOM" id="CLU_692649_0_0_1"/>
<dbReference type="VEuPathDB" id="FungiDB:CGB_M3040C"/>
<dbReference type="Pfam" id="PF10309">
    <property type="entry name" value="NCBP3"/>
    <property type="match status" value="1"/>
</dbReference>